<protein>
    <submittedName>
        <fullName evidence="1">Uncharacterized protein</fullName>
    </submittedName>
</protein>
<gene>
    <name evidence="1" type="ORF">ELS82_00390</name>
</gene>
<dbReference type="EMBL" id="SATR01000001">
    <property type="protein sequence ID" value="TFH93450.1"/>
    <property type="molecule type" value="Genomic_DNA"/>
</dbReference>
<proteinExistence type="predicted"/>
<name>A0A4Y8WKF8_9VIBR</name>
<dbReference type="Proteomes" id="UP000297753">
    <property type="component" value="Unassembled WGS sequence"/>
</dbReference>
<reference evidence="1 2" key="1">
    <citation type="submission" date="2019-01" db="EMBL/GenBank/DDBJ databases">
        <title>Vibrio BEI176 sp. nov, a marine bacterium isolated from China: eastern marignal seas.</title>
        <authorList>
            <person name="Li B."/>
        </authorList>
    </citation>
    <scope>NUCLEOTIDE SEQUENCE [LARGE SCALE GENOMIC DNA]</scope>
    <source>
        <strain evidence="1 2">BEI176</strain>
    </source>
</reference>
<sequence length="214" mass="23374">MAAKIGSAIQLLLAISIFYLGYAIHSMTSKVGEVIDSYPQVLQDVGTLSKNLQIDEWLQVADTLETLLPSVINSVDGITTAVNDTNKTAASIDQKIPAIVEEVSLYRQQVIPPVLAETKQYRTDVLPKVLVESKGYRQEIIPQLVKESEALRNDIPPILSKADELALKTDQIIDKSQEIAKQATQGAVKGVILSPIDLIREAGNEIKGRVVSEE</sequence>
<keyword evidence="2" id="KW-1185">Reference proteome</keyword>
<evidence type="ECO:0000313" key="2">
    <source>
        <dbReference type="Proteomes" id="UP000297753"/>
    </source>
</evidence>
<organism evidence="1 2">
    <name type="scientific">Vibrio ouci</name>
    <dbReference type="NCBI Taxonomy" id="2499078"/>
    <lineage>
        <taxon>Bacteria</taxon>
        <taxon>Pseudomonadati</taxon>
        <taxon>Pseudomonadota</taxon>
        <taxon>Gammaproteobacteria</taxon>
        <taxon>Vibrionales</taxon>
        <taxon>Vibrionaceae</taxon>
        <taxon>Vibrio</taxon>
    </lineage>
</organism>
<dbReference type="OrthoDB" id="5915500at2"/>
<dbReference type="AlphaFoldDB" id="A0A4Y8WKF8"/>
<accession>A0A4Y8WKF8</accession>
<evidence type="ECO:0000313" key="1">
    <source>
        <dbReference type="EMBL" id="TFH93450.1"/>
    </source>
</evidence>
<comment type="caution">
    <text evidence="1">The sequence shown here is derived from an EMBL/GenBank/DDBJ whole genome shotgun (WGS) entry which is preliminary data.</text>
</comment>
<dbReference type="RefSeq" id="WP_134833706.1">
    <property type="nucleotide sequence ID" value="NZ_SATR01000001.1"/>
</dbReference>